<dbReference type="CDD" id="cd02440">
    <property type="entry name" value="AdoMet_MTases"/>
    <property type="match status" value="1"/>
</dbReference>
<protein>
    <submittedName>
        <fullName evidence="4">Methyltransferase</fullName>
    </submittedName>
</protein>
<dbReference type="Gene3D" id="3.40.50.150">
    <property type="entry name" value="Vaccinia Virus protein VP39"/>
    <property type="match status" value="1"/>
</dbReference>
<reference evidence="4" key="1">
    <citation type="submission" date="2013-01" db="EMBL/GenBank/DDBJ databases">
        <title>Genome draft of Hydrogenophaga taeniospiralis 2K1.</title>
        <authorList>
            <person name="Gomila M."/>
            <person name="Lalucat J."/>
        </authorList>
    </citation>
    <scope>NUCLEOTIDE SEQUENCE</scope>
    <source>
        <strain evidence="4">CCUG 15921</strain>
    </source>
</reference>
<dbReference type="PANTHER" id="PTHR43861">
    <property type="entry name" value="TRANS-ACONITATE 2-METHYLTRANSFERASE-RELATED"/>
    <property type="match status" value="1"/>
</dbReference>
<evidence type="ECO:0000256" key="1">
    <source>
        <dbReference type="ARBA" id="ARBA00022679"/>
    </source>
</evidence>
<keyword evidence="4" id="KW-0489">Methyltransferase</keyword>
<feature type="compositionally biased region" description="Polar residues" evidence="2">
    <location>
        <begin position="14"/>
        <end position="23"/>
    </location>
</feature>
<dbReference type="InterPro" id="IPR029063">
    <property type="entry name" value="SAM-dependent_MTases_sf"/>
</dbReference>
<evidence type="ECO:0000259" key="3">
    <source>
        <dbReference type="Pfam" id="PF13649"/>
    </source>
</evidence>
<dbReference type="SUPFAM" id="SSF53335">
    <property type="entry name" value="S-adenosyl-L-methionine-dependent methyltransferases"/>
    <property type="match status" value="1"/>
</dbReference>
<accession>A0A9X4NT74</accession>
<dbReference type="EMBL" id="AOGK01000014">
    <property type="protein sequence ID" value="MDG5976782.1"/>
    <property type="molecule type" value="Genomic_DNA"/>
</dbReference>
<feature type="region of interest" description="Disordered" evidence="2">
    <location>
        <begin position="1"/>
        <end position="27"/>
    </location>
</feature>
<dbReference type="Proteomes" id="UP001152876">
    <property type="component" value="Unassembled WGS sequence"/>
</dbReference>
<evidence type="ECO:0000256" key="2">
    <source>
        <dbReference type="SAM" id="MobiDB-lite"/>
    </source>
</evidence>
<dbReference type="GO" id="GO:0032259">
    <property type="term" value="P:methylation"/>
    <property type="evidence" value="ECO:0007669"/>
    <property type="project" value="UniProtKB-KW"/>
</dbReference>
<feature type="domain" description="Methyltransferase" evidence="3">
    <location>
        <begin position="74"/>
        <end position="169"/>
    </location>
</feature>
<organism evidence="4 5">
    <name type="scientific">Hydrogenophaga taeniospiralis CCUG 15921</name>
    <dbReference type="NCBI Taxonomy" id="1281780"/>
    <lineage>
        <taxon>Bacteria</taxon>
        <taxon>Pseudomonadati</taxon>
        <taxon>Pseudomonadota</taxon>
        <taxon>Betaproteobacteria</taxon>
        <taxon>Burkholderiales</taxon>
        <taxon>Comamonadaceae</taxon>
        <taxon>Hydrogenophaga</taxon>
    </lineage>
</organism>
<dbReference type="Pfam" id="PF13649">
    <property type="entry name" value="Methyltransf_25"/>
    <property type="match status" value="1"/>
</dbReference>
<evidence type="ECO:0000313" key="4">
    <source>
        <dbReference type="EMBL" id="MDG5976782.1"/>
    </source>
</evidence>
<proteinExistence type="predicted"/>
<sequence length="244" mass="26459">MGLNPPSTHPMPLSTVQQRTDASPLTKASASAARKARFWDRIARQYAADPIADMAGYEATLRRVQSLLSTDQDVLEIGCGTGSTALRLAPHTRRLLATDVSARMIDIAREKLAAQPVPHLSFTMADADADAPVFGQEKFHRVLAFNLLHLVSDLDQALSLAVQALRPGGLLISKTACISEMNPLIPWLAIPLMRAIGKAPHVLCFNGETLASAMERQGLEIVSVERHGTRGKDIRVFIVARKPA</sequence>
<name>A0A9X4NT74_9BURK</name>
<comment type="caution">
    <text evidence="4">The sequence shown here is derived from an EMBL/GenBank/DDBJ whole genome shotgun (WGS) entry which is preliminary data.</text>
</comment>
<keyword evidence="1" id="KW-0808">Transferase</keyword>
<dbReference type="GO" id="GO:0008168">
    <property type="term" value="F:methyltransferase activity"/>
    <property type="evidence" value="ECO:0007669"/>
    <property type="project" value="UniProtKB-KW"/>
</dbReference>
<evidence type="ECO:0000313" key="5">
    <source>
        <dbReference type="Proteomes" id="UP001152876"/>
    </source>
</evidence>
<dbReference type="AlphaFoldDB" id="A0A9X4NT74"/>
<keyword evidence="5" id="KW-1185">Reference proteome</keyword>
<gene>
    <name evidence="4" type="ORF">H010_16049</name>
</gene>
<dbReference type="InterPro" id="IPR041698">
    <property type="entry name" value="Methyltransf_25"/>
</dbReference>